<gene>
    <name evidence="2" type="ORF">EYF80_039590</name>
</gene>
<evidence type="ECO:0000256" key="1">
    <source>
        <dbReference type="SAM" id="MobiDB-lite"/>
    </source>
</evidence>
<reference evidence="2 3" key="1">
    <citation type="submission" date="2019-03" db="EMBL/GenBank/DDBJ databases">
        <title>First draft genome of Liparis tanakae, snailfish: a comprehensive survey of snailfish specific genes.</title>
        <authorList>
            <person name="Kim W."/>
            <person name="Song I."/>
            <person name="Jeong J.-H."/>
            <person name="Kim D."/>
            <person name="Kim S."/>
            <person name="Ryu S."/>
            <person name="Song J.Y."/>
            <person name="Lee S.K."/>
        </authorList>
    </citation>
    <scope>NUCLEOTIDE SEQUENCE [LARGE SCALE GENOMIC DNA]</scope>
    <source>
        <tissue evidence="2">Muscle</tissue>
    </source>
</reference>
<protein>
    <submittedName>
        <fullName evidence="2">Uncharacterized protein</fullName>
    </submittedName>
</protein>
<accession>A0A4Z2G9M2</accession>
<evidence type="ECO:0000313" key="3">
    <source>
        <dbReference type="Proteomes" id="UP000314294"/>
    </source>
</evidence>
<proteinExistence type="predicted"/>
<name>A0A4Z2G9M2_9TELE</name>
<evidence type="ECO:0000313" key="2">
    <source>
        <dbReference type="EMBL" id="TNN50218.1"/>
    </source>
</evidence>
<dbReference type="EMBL" id="SRLO01000627">
    <property type="protein sequence ID" value="TNN50218.1"/>
    <property type="molecule type" value="Genomic_DNA"/>
</dbReference>
<dbReference type="Proteomes" id="UP000314294">
    <property type="component" value="Unassembled WGS sequence"/>
</dbReference>
<sequence>MVTWIFPTRKAGWTVGRHAGFKKKKKKNLFLGDLDQPPPEPRQVFPTLGKPNPVHQTVARLQGHLMRQEEQEDRFPVGFTGVGPSAAVTLFLPDCPDEPTRCWELGAGNDWVGMFNMSATLRRQLPSRRKPIRPTAV</sequence>
<dbReference type="AlphaFoldDB" id="A0A4Z2G9M2"/>
<keyword evidence="3" id="KW-1185">Reference proteome</keyword>
<feature type="region of interest" description="Disordered" evidence="1">
    <location>
        <begin position="33"/>
        <end position="52"/>
    </location>
</feature>
<comment type="caution">
    <text evidence="2">The sequence shown here is derived from an EMBL/GenBank/DDBJ whole genome shotgun (WGS) entry which is preliminary data.</text>
</comment>
<organism evidence="2 3">
    <name type="scientific">Liparis tanakae</name>
    <name type="common">Tanaka's snailfish</name>
    <dbReference type="NCBI Taxonomy" id="230148"/>
    <lineage>
        <taxon>Eukaryota</taxon>
        <taxon>Metazoa</taxon>
        <taxon>Chordata</taxon>
        <taxon>Craniata</taxon>
        <taxon>Vertebrata</taxon>
        <taxon>Euteleostomi</taxon>
        <taxon>Actinopterygii</taxon>
        <taxon>Neopterygii</taxon>
        <taxon>Teleostei</taxon>
        <taxon>Neoteleostei</taxon>
        <taxon>Acanthomorphata</taxon>
        <taxon>Eupercaria</taxon>
        <taxon>Perciformes</taxon>
        <taxon>Cottioidei</taxon>
        <taxon>Cottales</taxon>
        <taxon>Liparidae</taxon>
        <taxon>Liparis</taxon>
    </lineage>
</organism>